<gene>
    <name evidence="1" type="ORF">OWV82_014669</name>
</gene>
<organism evidence="1 2">
    <name type="scientific">Melia azedarach</name>
    <name type="common">Chinaberry tree</name>
    <dbReference type="NCBI Taxonomy" id="155640"/>
    <lineage>
        <taxon>Eukaryota</taxon>
        <taxon>Viridiplantae</taxon>
        <taxon>Streptophyta</taxon>
        <taxon>Embryophyta</taxon>
        <taxon>Tracheophyta</taxon>
        <taxon>Spermatophyta</taxon>
        <taxon>Magnoliopsida</taxon>
        <taxon>eudicotyledons</taxon>
        <taxon>Gunneridae</taxon>
        <taxon>Pentapetalae</taxon>
        <taxon>rosids</taxon>
        <taxon>malvids</taxon>
        <taxon>Sapindales</taxon>
        <taxon>Meliaceae</taxon>
        <taxon>Melia</taxon>
    </lineage>
</organism>
<dbReference type="Proteomes" id="UP001164539">
    <property type="component" value="Chromosome 8"/>
</dbReference>
<evidence type="ECO:0000313" key="2">
    <source>
        <dbReference type="Proteomes" id="UP001164539"/>
    </source>
</evidence>
<name>A0ACC1XM81_MELAZ</name>
<sequence>LTDKIKCSPSYGYAPKQPQYGWDTTSQDYRAHLSRMQRVPTALNEVPYYPSVYKVLKNKYTYGEEEETPQEQQQKVQMNEHVEVVESSTNDENCEVRQGNVDADADGFIQRKRRGFELCKWTTFKVP</sequence>
<keyword evidence="2" id="KW-1185">Reference proteome</keyword>
<feature type="non-terminal residue" evidence="1">
    <location>
        <position position="1"/>
    </location>
</feature>
<reference evidence="1 2" key="1">
    <citation type="journal article" date="2023" name="Science">
        <title>Complex scaffold remodeling in plant triterpene biosynthesis.</title>
        <authorList>
            <person name="De La Pena R."/>
            <person name="Hodgson H."/>
            <person name="Liu J.C."/>
            <person name="Stephenson M.J."/>
            <person name="Martin A.C."/>
            <person name="Owen C."/>
            <person name="Harkess A."/>
            <person name="Leebens-Mack J."/>
            <person name="Jimenez L.E."/>
            <person name="Osbourn A."/>
            <person name="Sattely E.S."/>
        </authorList>
    </citation>
    <scope>NUCLEOTIDE SEQUENCE [LARGE SCALE GENOMIC DNA]</scope>
    <source>
        <strain evidence="2">cv. JPN11</strain>
        <tissue evidence="1">Leaf</tissue>
    </source>
</reference>
<dbReference type="EMBL" id="CM051401">
    <property type="protein sequence ID" value="KAJ4712423.1"/>
    <property type="molecule type" value="Genomic_DNA"/>
</dbReference>
<evidence type="ECO:0000313" key="1">
    <source>
        <dbReference type="EMBL" id="KAJ4712423.1"/>
    </source>
</evidence>
<comment type="caution">
    <text evidence="1">The sequence shown here is derived from an EMBL/GenBank/DDBJ whole genome shotgun (WGS) entry which is preliminary data.</text>
</comment>
<accession>A0ACC1XM81</accession>
<protein>
    <submittedName>
        <fullName evidence="1">Arf-GAP with Rho-GAP domain, ANK repeat and PH domain-containing protein</fullName>
    </submittedName>
</protein>
<proteinExistence type="predicted"/>